<evidence type="ECO:0000313" key="4">
    <source>
        <dbReference type="Proteomes" id="UP000184300"/>
    </source>
</evidence>
<feature type="domain" description="DUF6536" evidence="2">
    <location>
        <begin position="8"/>
        <end position="85"/>
    </location>
</feature>
<name>A0A1L9VNK6_ASPGL</name>
<dbReference type="STRING" id="1160497.A0A1L9VNK6"/>
<sequence>MRSLNLTSVLLCAFAAIIVLFLNVVLTIIAASIAYSKAEDQESTSATLHHGKCSTSKNWMRGLHFLINVLSTIMLAASNYCMQWLDIGVPSMKNLSFVGRKRRMLWISLLVSSLPIHLMFVSYPILLAPADFDFKDPPDHDPVFASCFERNVAMNVQDFYSQNFSGDFEELDKQKCLHTHAVDFIAGQGTLVLFTNDLTALNESLRWISMGNARYDYTKDPFKWIWASERLFRSFPTDELPVDHCLSQKVEEKCQLLFSLPICLTVIFCNVIKVVCMFATAYDDRKSIFLTVGDAVSSFLRNPDATTEGRCLLGKSDVTKGRQSWPNDLSAEKPTNLLNNKRWIRSVSALSWTTTITLYGETTFLSLWNLGFGTATSSTIIQFCSDSYDSKSCAQIIPMVLVANSPQILVSIAYFLYNSILTNMLLAAEYNDYAGQRKPLRVSWPKGFQRSTYYLSLPYRYSIPLLVTHAVLHWLVSQSLFFVEILPFDILGNPIAEYRLVTCGFSPIAIIFAIALGSVMVCIILGLGLRRLKINMPLAGLMITSRYNGIKTRATPGPRRAHLAYTGQGLLYPFLPLKLRHHLWLTQE</sequence>
<dbReference type="VEuPathDB" id="FungiDB:ASPGLDRAFT_1513942"/>
<reference evidence="4" key="1">
    <citation type="journal article" date="2017" name="Genome Biol.">
        <title>Comparative genomics reveals high biological diversity and specific adaptations in the industrially and medically important fungal genus Aspergillus.</title>
        <authorList>
            <person name="de Vries R.P."/>
            <person name="Riley R."/>
            <person name="Wiebenga A."/>
            <person name="Aguilar-Osorio G."/>
            <person name="Amillis S."/>
            <person name="Uchima C.A."/>
            <person name="Anderluh G."/>
            <person name="Asadollahi M."/>
            <person name="Askin M."/>
            <person name="Barry K."/>
            <person name="Battaglia E."/>
            <person name="Bayram O."/>
            <person name="Benocci T."/>
            <person name="Braus-Stromeyer S.A."/>
            <person name="Caldana C."/>
            <person name="Canovas D."/>
            <person name="Cerqueira G.C."/>
            <person name="Chen F."/>
            <person name="Chen W."/>
            <person name="Choi C."/>
            <person name="Clum A."/>
            <person name="Dos Santos R.A."/>
            <person name="Damasio A.R."/>
            <person name="Diallinas G."/>
            <person name="Emri T."/>
            <person name="Fekete E."/>
            <person name="Flipphi M."/>
            <person name="Freyberg S."/>
            <person name="Gallo A."/>
            <person name="Gournas C."/>
            <person name="Habgood R."/>
            <person name="Hainaut M."/>
            <person name="Harispe M.L."/>
            <person name="Henrissat B."/>
            <person name="Hilden K.S."/>
            <person name="Hope R."/>
            <person name="Hossain A."/>
            <person name="Karabika E."/>
            <person name="Karaffa L."/>
            <person name="Karanyi Z."/>
            <person name="Krasevec N."/>
            <person name="Kuo A."/>
            <person name="Kusch H."/>
            <person name="LaButti K."/>
            <person name="Lagendijk E.L."/>
            <person name="Lapidus A."/>
            <person name="Levasseur A."/>
            <person name="Lindquist E."/>
            <person name="Lipzen A."/>
            <person name="Logrieco A.F."/>
            <person name="MacCabe A."/>
            <person name="Maekelae M.R."/>
            <person name="Malavazi I."/>
            <person name="Melin P."/>
            <person name="Meyer V."/>
            <person name="Mielnichuk N."/>
            <person name="Miskei M."/>
            <person name="Molnar A.P."/>
            <person name="Mule G."/>
            <person name="Ngan C.Y."/>
            <person name="Orejas M."/>
            <person name="Orosz E."/>
            <person name="Ouedraogo J.P."/>
            <person name="Overkamp K.M."/>
            <person name="Park H.-S."/>
            <person name="Perrone G."/>
            <person name="Piumi F."/>
            <person name="Punt P.J."/>
            <person name="Ram A.F."/>
            <person name="Ramon A."/>
            <person name="Rauscher S."/>
            <person name="Record E."/>
            <person name="Riano-Pachon D.M."/>
            <person name="Robert V."/>
            <person name="Roehrig J."/>
            <person name="Ruller R."/>
            <person name="Salamov A."/>
            <person name="Salih N.S."/>
            <person name="Samson R.A."/>
            <person name="Sandor E."/>
            <person name="Sanguinetti M."/>
            <person name="Schuetze T."/>
            <person name="Sepcic K."/>
            <person name="Shelest E."/>
            <person name="Sherlock G."/>
            <person name="Sophianopoulou V."/>
            <person name="Squina F.M."/>
            <person name="Sun H."/>
            <person name="Susca A."/>
            <person name="Todd R.B."/>
            <person name="Tsang A."/>
            <person name="Unkles S.E."/>
            <person name="van de Wiele N."/>
            <person name="van Rossen-Uffink D."/>
            <person name="Oliveira J.V."/>
            <person name="Vesth T.C."/>
            <person name="Visser J."/>
            <person name="Yu J.-H."/>
            <person name="Zhou M."/>
            <person name="Andersen M.R."/>
            <person name="Archer D.B."/>
            <person name="Baker S.E."/>
            <person name="Benoit I."/>
            <person name="Brakhage A.A."/>
            <person name="Braus G.H."/>
            <person name="Fischer R."/>
            <person name="Frisvad J.C."/>
            <person name="Goldman G.H."/>
            <person name="Houbraken J."/>
            <person name="Oakley B."/>
            <person name="Pocsi I."/>
            <person name="Scazzocchio C."/>
            <person name="Seiboth B."/>
            <person name="vanKuyk P.A."/>
            <person name="Wortman J."/>
            <person name="Dyer P.S."/>
            <person name="Grigoriev I.V."/>
        </authorList>
    </citation>
    <scope>NUCLEOTIDE SEQUENCE [LARGE SCALE GENOMIC DNA]</scope>
    <source>
        <strain evidence="4">CBS 516.65</strain>
    </source>
</reference>
<dbReference type="InterPro" id="IPR046623">
    <property type="entry name" value="DUF6536"/>
</dbReference>
<feature type="transmembrane region" description="Helical" evidence="1">
    <location>
        <begin position="65"/>
        <end position="85"/>
    </location>
</feature>
<gene>
    <name evidence="3" type="ORF">ASPGLDRAFT_1513942</name>
</gene>
<accession>A0A1L9VNK6</accession>
<evidence type="ECO:0000256" key="1">
    <source>
        <dbReference type="SAM" id="Phobius"/>
    </source>
</evidence>
<evidence type="ECO:0000259" key="2">
    <source>
        <dbReference type="Pfam" id="PF20163"/>
    </source>
</evidence>
<organism evidence="3 4">
    <name type="scientific">Aspergillus glaucus CBS 516.65</name>
    <dbReference type="NCBI Taxonomy" id="1160497"/>
    <lineage>
        <taxon>Eukaryota</taxon>
        <taxon>Fungi</taxon>
        <taxon>Dikarya</taxon>
        <taxon>Ascomycota</taxon>
        <taxon>Pezizomycotina</taxon>
        <taxon>Eurotiomycetes</taxon>
        <taxon>Eurotiomycetidae</taxon>
        <taxon>Eurotiales</taxon>
        <taxon>Aspergillaceae</taxon>
        <taxon>Aspergillus</taxon>
        <taxon>Aspergillus subgen. Aspergillus</taxon>
    </lineage>
</organism>
<feature type="transmembrane region" description="Helical" evidence="1">
    <location>
        <begin position="465"/>
        <end position="488"/>
    </location>
</feature>
<dbReference type="Proteomes" id="UP000184300">
    <property type="component" value="Unassembled WGS sequence"/>
</dbReference>
<dbReference type="GeneID" id="34458506"/>
<keyword evidence="1" id="KW-0812">Transmembrane</keyword>
<feature type="transmembrane region" description="Helical" evidence="1">
    <location>
        <begin position="256"/>
        <end position="282"/>
    </location>
</feature>
<dbReference type="EMBL" id="KV878894">
    <property type="protein sequence ID" value="OJJ85461.1"/>
    <property type="molecule type" value="Genomic_DNA"/>
</dbReference>
<proteinExistence type="predicted"/>
<keyword evidence="1" id="KW-0472">Membrane</keyword>
<dbReference type="AlphaFoldDB" id="A0A1L9VNK6"/>
<dbReference type="RefSeq" id="XP_022402159.1">
    <property type="nucleotide sequence ID" value="XM_022542245.1"/>
</dbReference>
<feature type="transmembrane region" description="Helical" evidence="1">
    <location>
        <begin position="6"/>
        <end position="35"/>
    </location>
</feature>
<keyword evidence="1" id="KW-1133">Transmembrane helix</keyword>
<feature type="transmembrane region" description="Helical" evidence="1">
    <location>
        <begin position="105"/>
        <end position="126"/>
    </location>
</feature>
<dbReference type="Pfam" id="PF20163">
    <property type="entry name" value="DUF6536"/>
    <property type="match status" value="1"/>
</dbReference>
<keyword evidence="4" id="KW-1185">Reference proteome</keyword>
<protein>
    <recommendedName>
        <fullName evidence="2">DUF6536 domain-containing protein</fullName>
    </recommendedName>
</protein>
<dbReference type="PANTHER" id="PTHR35395:SF1">
    <property type="entry name" value="DUF6536 DOMAIN-CONTAINING PROTEIN"/>
    <property type="match status" value="1"/>
</dbReference>
<evidence type="ECO:0000313" key="3">
    <source>
        <dbReference type="EMBL" id="OJJ85461.1"/>
    </source>
</evidence>
<dbReference type="OrthoDB" id="5429634at2759"/>
<feature type="transmembrane region" description="Helical" evidence="1">
    <location>
        <begin position="508"/>
        <end position="529"/>
    </location>
</feature>
<dbReference type="PANTHER" id="PTHR35395">
    <property type="entry name" value="DUF6536 DOMAIN-CONTAINING PROTEIN"/>
    <property type="match status" value="1"/>
</dbReference>